<proteinExistence type="inferred from homology"/>
<dbReference type="PANTHER" id="PTHR11803:SF58">
    <property type="entry name" value="PROTEIN HMF1-RELATED"/>
    <property type="match status" value="1"/>
</dbReference>
<evidence type="ECO:0000256" key="1">
    <source>
        <dbReference type="ARBA" id="ARBA00010552"/>
    </source>
</evidence>
<accession>A0ABR4L6J4</accession>
<keyword evidence="3" id="KW-1185">Reference proteome</keyword>
<dbReference type="EMBL" id="JBFXLR010000002">
    <property type="protein sequence ID" value="KAL2860149.1"/>
    <property type="molecule type" value="Genomic_DNA"/>
</dbReference>
<reference evidence="2 3" key="1">
    <citation type="submission" date="2024-07" db="EMBL/GenBank/DDBJ databases">
        <title>Section-level genome sequencing and comparative genomics of Aspergillus sections Usti and Cavernicolus.</title>
        <authorList>
            <consortium name="Lawrence Berkeley National Laboratory"/>
            <person name="Nybo J.L."/>
            <person name="Vesth T.C."/>
            <person name="Theobald S."/>
            <person name="Frisvad J.C."/>
            <person name="Larsen T.O."/>
            <person name="Kjaerboelling I."/>
            <person name="Rothschild-Mancinelli K."/>
            <person name="Lyhne E.K."/>
            <person name="Kogle M.E."/>
            <person name="Barry K."/>
            <person name="Clum A."/>
            <person name="Na H."/>
            <person name="Ledsgaard L."/>
            <person name="Lin J."/>
            <person name="Lipzen A."/>
            <person name="Kuo A."/>
            <person name="Riley R."/>
            <person name="Mondo S."/>
            <person name="LaButti K."/>
            <person name="Haridas S."/>
            <person name="Pangalinan J."/>
            <person name="Salamov A.A."/>
            <person name="Simmons B.A."/>
            <person name="Magnuson J.K."/>
            <person name="Chen J."/>
            <person name="Drula E."/>
            <person name="Henrissat B."/>
            <person name="Wiebenga A."/>
            <person name="Lubbers R.J."/>
            <person name="Gomes A.C."/>
            <person name="Macurrencykelacurrency M.R."/>
            <person name="Stajich J."/>
            <person name="Grigoriev I.V."/>
            <person name="Mortensen U.H."/>
            <person name="De vries R.P."/>
            <person name="Baker S.E."/>
            <person name="Andersen M.R."/>
        </authorList>
    </citation>
    <scope>NUCLEOTIDE SEQUENCE [LARGE SCALE GENOMIC DNA]</scope>
    <source>
        <strain evidence="2 3">CBS 756.74</strain>
    </source>
</reference>
<name>A0ABR4L6J4_9EURO</name>
<dbReference type="PANTHER" id="PTHR11803">
    <property type="entry name" value="2-IMINOBUTANOATE/2-IMINOPROPANOATE DEAMINASE RIDA"/>
    <property type="match status" value="1"/>
</dbReference>
<dbReference type="SUPFAM" id="SSF55298">
    <property type="entry name" value="YjgF-like"/>
    <property type="match status" value="1"/>
</dbReference>
<sequence>MTEKSYPPVGHYPQAFRAKGHAWISGQIAADADGNLINRSMTEQAHQICKNTGEILQAAGSSLEQTVKVNVLVTEFSKLTE</sequence>
<dbReference type="InterPro" id="IPR006175">
    <property type="entry name" value="YjgF/YER057c/UK114"/>
</dbReference>
<dbReference type="InterPro" id="IPR035959">
    <property type="entry name" value="RutC-like_sf"/>
</dbReference>
<comment type="similarity">
    <text evidence="1">Belongs to the RutC family.</text>
</comment>
<evidence type="ECO:0000313" key="3">
    <source>
        <dbReference type="Proteomes" id="UP001610444"/>
    </source>
</evidence>
<dbReference type="Pfam" id="PF01042">
    <property type="entry name" value="Ribonuc_L-PSP"/>
    <property type="match status" value="1"/>
</dbReference>
<dbReference type="Gene3D" id="3.30.1330.40">
    <property type="entry name" value="RutC-like"/>
    <property type="match status" value="1"/>
</dbReference>
<protein>
    <submittedName>
        <fullName evidence="2">Endoribonuclease L-PSP/chorismate mutase-like protein</fullName>
    </submittedName>
</protein>
<dbReference type="RefSeq" id="XP_070904840.1">
    <property type="nucleotide sequence ID" value="XM_071044089.1"/>
</dbReference>
<dbReference type="Proteomes" id="UP001610444">
    <property type="component" value="Unassembled WGS sequence"/>
</dbReference>
<gene>
    <name evidence="2" type="ORF">BJX68DRAFT_261117</name>
</gene>
<dbReference type="GeneID" id="98159253"/>
<evidence type="ECO:0000313" key="2">
    <source>
        <dbReference type="EMBL" id="KAL2860149.1"/>
    </source>
</evidence>
<dbReference type="CDD" id="cd00448">
    <property type="entry name" value="YjgF_YER057c_UK114_family"/>
    <property type="match status" value="1"/>
</dbReference>
<organism evidence="2 3">
    <name type="scientific">Aspergillus pseudodeflectus</name>
    <dbReference type="NCBI Taxonomy" id="176178"/>
    <lineage>
        <taxon>Eukaryota</taxon>
        <taxon>Fungi</taxon>
        <taxon>Dikarya</taxon>
        <taxon>Ascomycota</taxon>
        <taxon>Pezizomycotina</taxon>
        <taxon>Eurotiomycetes</taxon>
        <taxon>Eurotiomycetidae</taxon>
        <taxon>Eurotiales</taxon>
        <taxon>Aspergillaceae</taxon>
        <taxon>Aspergillus</taxon>
        <taxon>Aspergillus subgen. Nidulantes</taxon>
    </lineage>
</organism>
<comment type="caution">
    <text evidence="2">The sequence shown here is derived from an EMBL/GenBank/DDBJ whole genome shotgun (WGS) entry which is preliminary data.</text>
</comment>